<dbReference type="EMBL" id="CP001830">
    <property type="protein sequence ID" value="AEH78218.1"/>
    <property type="molecule type" value="Genomic_DNA"/>
</dbReference>
<dbReference type="PATRIC" id="fig|707241.3.peg.987"/>
<dbReference type="AlphaFoldDB" id="F7X254"/>
<protein>
    <submittedName>
        <fullName evidence="1">Uncharacterized protein</fullName>
    </submittedName>
</protein>
<dbReference type="HOGENOM" id="CLU_2398010_0_0_5"/>
<reference evidence="1 2" key="1">
    <citation type="journal article" date="2011" name="J. Biotechnol.">
        <title>The complete genome sequence of the dominant Sinorhizobium meliloti field isolate SM11 extends the S. meliloti pan-genome.</title>
        <authorList>
            <person name="Schneiker-Bekel S."/>
            <person name="Wibberg D."/>
            <person name="Bekel T."/>
            <person name="Blom J."/>
            <person name="Linke B."/>
            <person name="Neuweger H."/>
            <person name="Stiens M."/>
            <person name="Vorholter F.J."/>
            <person name="Weidner S."/>
            <person name="Goesmann A."/>
            <person name="Puhler A."/>
            <person name="Schluter A."/>
        </authorList>
    </citation>
    <scope>NUCLEOTIDE SEQUENCE [LARGE SCALE GENOMIC DNA]</scope>
    <source>
        <strain evidence="1 2">SM11</strain>
    </source>
</reference>
<accession>F7X254</accession>
<evidence type="ECO:0000313" key="2">
    <source>
        <dbReference type="Proteomes" id="UP000009045"/>
    </source>
</evidence>
<evidence type="ECO:0000313" key="1">
    <source>
        <dbReference type="EMBL" id="AEH78218.1"/>
    </source>
</evidence>
<sequence>MALTDDPRVLLIEKIKAQIWPLIEGHGPEIQSAIIADMLATLLAGHAPPIREQALVSIIVLTKQLIPINEVLLFHGRGHPYSWPEETNDGEKL</sequence>
<gene>
    <name evidence="1" type="ordered locus">SM11_chr0941</name>
</gene>
<organism evidence="1 2">
    <name type="scientific">Sinorhizobium meliloti (strain SM11)</name>
    <dbReference type="NCBI Taxonomy" id="707241"/>
    <lineage>
        <taxon>Bacteria</taxon>
        <taxon>Pseudomonadati</taxon>
        <taxon>Pseudomonadota</taxon>
        <taxon>Alphaproteobacteria</taxon>
        <taxon>Hyphomicrobiales</taxon>
        <taxon>Rhizobiaceae</taxon>
        <taxon>Sinorhizobium/Ensifer group</taxon>
        <taxon>Sinorhizobium</taxon>
    </lineage>
</organism>
<dbReference type="KEGG" id="smx:SM11_chr0941"/>
<name>F7X254_SINMM</name>
<dbReference type="Proteomes" id="UP000009045">
    <property type="component" value="Chromosome"/>
</dbReference>
<proteinExistence type="predicted"/>